<dbReference type="EMBL" id="JACHIN010000021">
    <property type="protein sequence ID" value="MBB5084097.1"/>
    <property type="molecule type" value="Genomic_DNA"/>
</dbReference>
<keyword evidence="3" id="KW-1003">Cell membrane</keyword>
<organism evidence="8 9">
    <name type="scientific">Nonomuraea endophytica</name>
    <dbReference type="NCBI Taxonomy" id="714136"/>
    <lineage>
        <taxon>Bacteria</taxon>
        <taxon>Bacillati</taxon>
        <taxon>Actinomycetota</taxon>
        <taxon>Actinomycetes</taxon>
        <taxon>Streptosporangiales</taxon>
        <taxon>Streptosporangiaceae</taxon>
        <taxon>Nonomuraea</taxon>
    </lineage>
</organism>
<keyword evidence="5 7" id="KW-1133">Transmembrane helix</keyword>
<feature type="transmembrane region" description="Helical" evidence="7">
    <location>
        <begin position="338"/>
        <end position="360"/>
    </location>
</feature>
<protein>
    <submittedName>
        <fullName evidence="8">MFS family permease</fullName>
    </submittedName>
</protein>
<feature type="transmembrane region" description="Helical" evidence="7">
    <location>
        <begin position="85"/>
        <end position="105"/>
    </location>
</feature>
<dbReference type="Proteomes" id="UP000568380">
    <property type="component" value="Unassembled WGS sequence"/>
</dbReference>
<keyword evidence="2" id="KW-0813">Transport</keyword>
<feature type="transmembrane region" description="Helical" evidence="7">
    <location>
        <begin position="277"/>
        <end position="298"/>
    </location>
</feature>
<sequence length="388" mass="39076">MILQRISPPAEAPVISGRRVIAAVVCVQLAASLGYYAVMAHLVTHLRADVGLLAGTIALVLGLRVAMQYALFLPFGWLVDRIGPGLAGAAACVLRVAAFGLLGLADGPGGFVAGALLLAIGGALFHPAAQTLLARLPDGVRPKGFGVYVVTGQIAAVAGPPVGLVLLAGGFVLVASVSAAAWAVSAVLFWTLRRVGGPDGRAEGLMLARGVAEVVRDRPFLRFAVVTAPGTLLVSQAVSVVPLSVGHSGLITLFFCTVAVATAGVQPFVAGRARRPWVMRVGMLCLGGSYLVLAAYPVLPGWEVVVLVAAAVLSGLGNGLTTPAAFQTIVGRAPAGRVGVYNGMYAFVSGLAAFAGGLFVGPLFDAGAVAAALIGLAVLAAVSAAAHR</sequence>
<dbReference type="PANTHER" id="PTHR23517">
    <property type="entry name" value="RESISTANCE PROTEIN MDTM, PUTATIVE-RELATED-RELATED"/>
    <property type="match status" value="1"/>
</dbReference>
<evidence type="ECO:0000256" key="1">
    <source>
        <dbReference type="ARBA" id="ARBA00004651"/>
    </source>
</evidence>
<evidence type="ECO:0000256" key="2">
    <source>
        <dbReference type="ARBA" id="ARBA00022448"/>
    </source>
</evidence>
<evidence type="ECO:0000256" key="6">
    <source>
        <dbReference type="ARBA" id="ARBA00023136"/>
    </source>
</evidence>
<feature type="transmembrane region" description="Helical" evidence="7">
    <location>
        <begin position="304"/>
        <end position="326"/>
    </location>
</feature>
<evidence type="ECO:0000256" key="5">
    <source>
        <dbReference type="ARBA" id="ARBA00022989"/>
    </source>
</evidence>
<feature type="transmembrane region" description="Helical" evidence="7">
    <location>
        <begin position="171"/>
        <end position="192"/>
    </location>
</feature>
<dbReference type="InterPro" id="IPR011701">
    <property type="entry name" value="MFS"/>
</dbReference>
<feature type="transmembrane region" description="Helical" evidence="7">
    <location>
        <begin position="111"/>
        <end position="133"/>
    </location>
</feature>
<dbReference type="Pfam" id="PF07690">
    <property type="entry name" value="MFS_1"/>
    <property type="match status" value="1"/>
</dbReference>
<accession>A0A7W8ADB4</accession>
<dbReference type="GO" id="GO:0022857">
    <property type="term" value="F:transmembrane transporter activity"/>
    <property type="evidence" value="ECO:0007669"/>
    <property type="project" value="InterPro"/>
</dbReference>
<feature type="transmembrane region" description="Helical" evidence="7">
    <location>
        <begin position="50"/>
        <end position="73"/>
    </location>
</feature>
<keyword evidence="9" id="KW-1185">Reference proteome</keyword>
<dbReference type="PANTHER" id="PTHR23517:SF2">
    <property type="entry name" value="MULTIDRUG RESISTANCE PROTEIN MDTH"/>
    <property type="match status" value="1"/>
</dbReference>
<feature type="transmembrane region" description="Helical" evidence="7">
    <location>
        <begin position="145"/>
        <end position="165"/>
    </location>
</feature>
<keyword evidence="6 7" id="KW-0472">Membrane</keyword>
<dbReference type="Gene3D" id="1.20.1250.20">
    <property type="entry name" value="MFS general substrate transporter like domains"/>
    <property type="match status" value="1"/>
</dbReference>
<feature type="transmembrane region" description="Helical" evidence="7">
    <location>
        <begin position="250"/>
        <end position="270"/>
    </location>
</feature>
<feature type="transmembrane region" description="Helical" evidence="7">
    <location>
        <begin position="366"/>
        <end position="386"/>
    </location>
</feature>
<dbReference type="AlphaFoldDB" id="A0A7W8ADB4"/>
<feature type="transmembrane region" description="Helical" evidence="7">
    <location>
        <begin position="20"/>
        <end position="38"/>
    </location>
</feature>
<proteinExistence type="predicted"/>
<name>A0A7W8ADB4_9ACTN</name>
<dbReference type="InterPro" id="IPR036259">
    <property type="entry name" value="MFS_trans_sf"/>
</dbReference>
<reference evidence="8 9" key="1">
    <citation type="submission" date="2020-08" db="EMBL/GenBank/DDBJ databases">
        <title>Genomic Encyclopedia of Type Strains, Phase IV (KMG-IV): sequencing the most valuable type-strain genomes for metagenomic binning, comparative biology and taxonomic classification.</title>
        <authorList>
            <person name="Goeker M."/>
        </authorList>
    </citation>
    <scope>NUCLEOTIDE SEQUENCE [LARGE SCALE GENOMIC DNA]</scope>
    <source>
        <strain evidence="8 9">DSM 45385</strain>
    </source>
</reference>
<evidence type="ECO:0000256" key="4">
    <source>
        <dbReference type="ARBA" id="ARBA00022692"/>
    </source>
</evidence>
<dbReference type="InterPro" id="IPR050171">
    <property type="entry name" value="MFS_Transporters"/>
</dbReference>
<evidence type="ECO:0000256" key="3">
    <source>
        <dbReference type="ARBA" id="ARBA00022475"/>
    </source>
</evidence>
<evidence type="ECO:0000313" key="8">
    <source>
        <dbReference type="EMBL" id="MBB5084097.1"/>
    </source>
</evidence>
<evidence type="ECO:0000256" key="7">
    <source>
        <dbReference type="SAM" id="Phobius"/>
    </source>
</evidence>
<dbReference type="GO" id="GO:0005886">
    <property type="term" value="C:plasma membrane"/>
    <property type="evidence" value="ECO:0007669"/>
    <property type="project" value="UniProtKB-SubCell"/>
</dbReference>
<evidence type="ECO:0000313" key="9">
    <source>
        <dbReference type="Proteomes" id="UP000568380"/>
    </source>
</evidence>
<gene>
    <name evidence="8" type="ORF">HNR40_009605</name>
</gene>
<dbReference type="SUPFAM" id="SSF103473">
    <property type="entry name" value="MFS general substrate transporter"/>
    <property type="match status" value="1"/>
</dbReference>
<comment type="subcellular location">
    <subcellularLocation>
        <location evidence="1">Cell membrane</location>
        <topology evidence="1">Multi-pass membrane protein</topology>
    </subcellularLocation>
</comment>
<comment type="caution">
    <text evidence="8">The sequence shown here is derived from an EMBL/GenBank/DDBJ whole genome shotgun (WGS) entry which is preliminary data.</text>
</comment>
<keyword evidence="4 7" id="KW-0812">Transmembrane</keyword>